<feature type="compositionally biased region" description="Gly residues" evidence="7">
    <location>
        <begin position="22"/>
        <end position="44"/>
    </location>
</feature>
<dbReference type="InterPro" id="IPR025715">
    <property type="entry name" value="FoP_C"/>
</dbReference>
<dbReference type="Pfam" id="PF00076">
    <property type="entry name" value="RRM_1"/>
    <property type="match status" value="1"/>
</dbReference>
<evidence type="ECO:0000256" key="2">
    <source>
        <dbReference type="ARBA" id="ARBA00022448"/>
    </source>
</evidence>
<dbReference type="SUPFAM" id="SSF54928">
    <property type="entry name" value="RNA-binding domain, RBD"/>
    <property type="match status" value="1"/>
</dbReference>
<dbReference type="InterPro" id="IPR051229">
    <property type="entry name" value="ALYREF_mRNA_export"/>
</dbReference>
<feature type="region of interest" description="Disordered" evidence="7">
    <location>
        <begin position="1"/>
        <end position="67"/>
    </location>
</feature>
<proteinExistence type="predicted"/>
<dbReference type="SMART" id="SM01218">
    <property type="entry name" value="FoP_duplication"/>
    <property type="match status" value="1"/>
</dbReference>
<dbReference type="CTD" id="44029"/>
<keyword evidence="3" id="KW-0509">mRNA transport</keyword>
<dbReference type="OMA" id="NEFGPIK"/>
<dbReference type="OrthoDB" id="1049195at2759"/>
<evidence type="ECO:0000313" key="10">
    <source>
        <dbReference type="Proteomes" id="UP001652620"/>
    </source>
</evidence>
<dbReference type="PROSITE" id="PS50102">
    <property type="entry name" value="RRM"/>
    <property type="match status" value="1"/>
</dbReference>
<dbReference type="KEGG" id="bdr:105223324"/>
<evidence type="ECO:0000313" key="11">
    <source>
        <dbReference type="RefSeq" id="XP_011199330.1"/>
    </source>
</evidence>
<evidence type="ECO:0000313" key="9">
    <source>
        <dbReference type="EMBL" id="JAC56755.1"/>
    </source>
</evidence>
<dbReference type="InterPro" id="IPR000504">
    <property type="entry name" value="RRM_dom"/>
</dbReference>
<reference evidence="11" key="2">
    <citation type="submission" date="2025-04" db="UniProtKB">
        <authorList>
            <consortium name="RefSeq"/>
        </authorList>
    </citation>
    <scope>IDENTIFICATION</scope>
    <source>
        <strain evidence="11">Punador</strain>
    </source>
</reference>
<dbReference type="AlphaFoldDB" id="A0A034WRF0"/>
<accession>A0A034WRF0</accession>
<dbReference type="CDD" id="cd12680">
    <property type="entry name" value="RRM_THOC4"/>
    <property type="match status" value="1"/>
</dbReference>
<dbReference type="FunFam" id="3.30.70.330:FF:000273">
    <property type="entry name" value="THO complex subunit 4"/>
    <property type="match status" value="1"/>
</dbReference>
<evidence type="ECO:0000256" key="6">
    <source>
        <dbReference type="PROSITE-ProRule" id="PRU00176"/>
    </source>
</evidence>
<dbReference type="Gene3D" id="3.30.70.330">
    <property type="match status" value="1"/>
</dbReference>
<feature type="compositionally biased region" description="Low complexity" evidence="7">
    <location>
        <begin position="204"/>
        <end position="226"/>
    </location>
</feature>
<keyword evidence="2" id="KW-0813">Transport</keyword>
<reference evidence="9" key="1">
    <citation type="journal article" date="2014" name="BMC Genomics">
        <title>Characterizing the developmental transcriptome of the oriental fruit fly, Bactrocera dorsalis (Diptera: Tephritidae) through comparative genomic analysis with Drosophila melanogaster utilizing modENCODE datasets.</title>
        <authorList>
            <person name="Geib S.M."/>
            <person name="Calla B."/>
            <person name="Hall B."/>
            <person name="Hou S."/>
            <person name="Manoukis N.C."/>
        </authorList>
    </citation>
    <scope>NUCLEOTIDE SEQUENCE</scope>
    <source>
        <strain evidence="9">Punador</strain>
    </source>
</reference>
<dbReference type="PANTHER" id="PTHR19965">
    <property type="entry name" value="RNA AND EXPORT FACTOR BINDING PROTEIN"/>
    <property type="match status" value="1"/>
</dbReference>
<feature type="domain" description="RRM" evidence="8">
    <location>
        <begin position="99"/>
        <end position="176"/>
    </location>
</feature>
<evidence type="ECO:0000256" key="7">
    <source>
        <dbReference type="SAM" id="MobiDB-lite"/>
    </source>
</evidence>
<keyword evidence="5" id="KW-0539">Nucleus</keyword>
<organism evidence="9">
    <name type="scientific">Bactrocera dorsalis</name>
    <name type="common">Oriental fruit fly</name>
    <name type="synonym">Dacus dorsalis</name>
    <dbReference type="NCBI Taxonomy" id="27457"/>
    <lineage>
        <taxon>Eukaryota</taxon>
        <taxon>Metazoa</taxon>
        <taxon>Ecdysozoa</taxon>
        <taxon>Arthropoda</taxon>
        <taxon>Hexapoda</taxon>
        <taxon>Insecta</taxon>
        <taxon>Pterygota</taxon>
        <taxon>Neoptera</taxon>
        <taxon>Endopterygota</taxon>
        <taxon>Diptera</taxon>
        <taxon>Brachycera</taxon>
        <taxon>Muscomorpha</taxon>
        <taxon>Tephritoidea</taxon>
        <taxon>Tephritidae</taxon>
        <taxon>Bactrocera</taxon>
        <taxon>Bactrocera</taxon>
    </lineage>
</organism>
<name>A0A034WRF0_BACDO</name>
<dbReference type="GO" id="GO:0006406">
    <property type="term" value="P:mRNA export from nucleus"/>
    <property type="evidence" value="ECO:0007669"/>
    <property type="project" value="TreeGrafter"/>
</dbReference>
<dbReference type="InterPro" id="IPR012677">
    <property type="entry name" value="Nucleotide-bd_a/b_plait_sf"/>
</dbReference>
<dbReference type="PANTHER" id="PTHR19965:SF82">
    <property type="entry name" value="THO COMPLEX SUBUNIT 4"/>
    <property type="match status" value="1"/>
</dbReference>
<dbReference type="InterPro" id="IPR035979">
    <property type="entry name" value="RBD_domain_sf"/>
</dbReference>
<comment type="subcellular location">
    <subcellularLocation>
        <location evidence="1">Nucleus</location>
    </subcellularLocation>
</comment>
<keyword evidence="10" id="KW-1185">Reference proteome</keyword>
<evidence type="ECO:0000256" key="3">
    <source>
        <dbReference type="ARBA" id="ARBA00022816"/>
    </source>
</evidence>
<gene>
    <name evidence="9" type="primary">REFP2</name>
    <name evidence="11" type="synonym">LOC105223324</name>
</gene>
<dbReference type="Proteomes" id="UP001652620">
    <property type="component" value="Chromosome 2"/>
</dbReference>
<evidence type="ECO:0000256" key="5">
    <source>
        <dbReference type="ARBA" id="ARBA00023242"/>
    </source>
</evidence>
<feature type="compositionally biased region" description="Basic and acidic residues" evidence="7">
    <location>
        <begin position="1"/>
        <end position="14"/>
    </location>
</feature>
<dbReference type="EMBL" id="GAKP01002197">
    <property type="protein sequence ID" value="JAC56755.1"/>
    <property type="molecule type" value="Transcribed_RNA"/>
</dbReference>
<dbReference type="RefSeq" id="XP_011199330.1">
    <property type="nucleotide sequence ID" value="XM_011201028.2"/>
</dbReference>
<dbReference type="GeneID" id="105223324"/>
<keyword evidence="4 6" id="KW-0694">RNA-binding</keyword>
<reference evidence="10" key="3">
    <citation type="submission" date="2025-05" db="UniProtKB">
        <authorList>
            <consortium name="RefSeq"/>
        </authorList>
    </citation>
    <scope>NUCLEOTIDE SEQUENCE [LARGE SCALE GENOMIC DNA]</scope>
</reference>
<dbReference type="GO" id="GO:0005634">
    <property type="term" value="C:nucleus"/>
    <property type="evidence" value="ECO:0007669"/>
    <property type="project" value="UniProtKB-SubCell"/>
</dbReference>
<sequence>MVDKIDMSLDEIIKSQKPKAGGVRGASGARRGGGRPNRGGGGNTDGRRRPAGGATLKGRGRGGGIQKAKFARGDVNSAWKHDMYDGPKRGILKGSTEVAKLLVSNLDYGVSDSDIQELFAEFGPLKKAAVHYDRSGRSLGTADVVFERRSDALKAIKQYNGVPLDGRPMNIQLTTSDVSALTRVGRVGGGAAGTGGSPVKRRTGAAPPARRGGNNAARRGPPNRKGAVGGKRGGRTKGPEKTAAELDAELDAYVNDMKI</sequence>
<evidence type="ECO:0000256" key="4">
    <source>
        <dbReference type="ARBA" id="ARBA00022884"/>
    </source>
</evidence>
<dbReference type="SMART" id="SM00360">
    <property type="entry name" value="RRM"/>
    <property type="match status" value="1"/>
</dbReference>
<evidence type="ECO:0000256" key="1">
    <source>
        <dbReference type="ARBA" id="ARBA00004123"/>
    </source>
</evidence>
<evidence type="ECO:0000259" key="8">
    <source>
        <dbReference type="PROSITE" id="PS50102"/>
    </source>
</evidence>
<dbReference type="GO" id="GO:0003729">
    <property type="term" value="F:mRNA binding"/>
    <property type="evidence" value="ECO:0007669"/>
    <property type="project" value="TreeGrafter"/>
</dbReference>
<dbReference type="Pfam" id="PF13865">
    <property type="entry name" value="FoP_duplication"/>
    <property type="match status" value="1"/>
</dbReference>
<feature type="region of interest" description="Disordered" evidence="7">
    <location>
        <begin position="188"/>
        <end position="244"/>
    </location>
</feature>
<protein>
    <submittedName>
        <fullName evidence="9">RNA and export factor-binding protein 2</fullName>
    </submittedName>
    <submittedName>
        <fullName evidence="11">THO complex subunit 4</fullName>
    </submittedName>
</protein>